<keyword evidence="9" id="KW-0472">Membrane</keyword>
<dbReference type="SUPFAM" id="SSF53187">
    <property type="entry name" value="Zn-dependent exopeptidases"/>
    <property type="match status" value="1"/>
</dbReference>
<evidence type="ECO:0000256" key="1">
    <source>
        <dbReference type="ARBA" id="ARBA00003273"/>
    </source>
</evidence>
<dbReference type="Proteomes" id="UP000829517">
    <property type="component" value="Unassembled WGS sequence"/>
</dbReference>
<feature type="transmembrane region" description="Helical" evidence="9">
    <location>
        <begin position="503"/>
        <end position="526"/>
    </location>
</feature>
<reference evidence="11 12" key="1">
    <citation type="submission" date="2021-01" db="EMBL/GenBank/DDBJ databases">
        <title>Genome sequencing of Joostella atrarenae M1-2 (= KCTC 23194).</title>
        <authorList>
            <person name="Zakaria M.R."/>
            <person name="Lam M.Q."/>
            <person name="Chong C.S."/>
        </authorList>
    </citation>
    <scope>NUCLEOTIDE SEQUENCE [LARGE SCALE GENOMIC DNA]</scope>
    <source>
        <strain evidence="11 12">M1-2</strain>
    </source>
</reference>
<keyword evidence="9" id="KW-0812">Transmembrane</keyword>
<accession>A0ABS9IYX6</accession>
<organism evidence="11 12">
    <name type="scientific">Joostella atrarenae</name>
    <dbReference type="NCBI Taxonomy" id="679257"/>
    <lineage>
        <taxon>Bacteria</taxon>
        <taxon>Pseudomonadati</taxon>
        <taxon>Bacteroidota</taxon>
        <taxon>Flavobacteriia</taxon>
        <taxon>Flavobacteriales</taxon>
        <taxon>Flavobacteriaceae</taxon>
        <taxon>Joostella</taxon>
    </lineage>
</organism>
<evidence type="ECO:0000256" key="4">
    <source>
        <dbReference type="ARBA" id="ARBA00017435"/>
    </source>
</evidence>
<dbReference type="PANTHER" id="PTHR12147:SF58">
    <property type="entry name" value="VACUOLAR MEMBRANE PROTEASE"/>
    <property type="match status" value="1"/>
</dbReference>
<feature type="transmembrane region" description="Helical" evidence="9">
    <location>
        <begin position="354"/>
        <end position="379"/>
    </location>
</feature>
<dbReference type="InterPro" id="IPR045175">
    <property type="entry name" value="M28_fam"/>
</dbReference>
<keyword evidence="6 9" id="KW-1133">Transmembrane helix</keyword>
<sequence>MKKYSLILSFLVLVGITAWRFYDLMPQTDSFTGKFSVENTLNHIKRISEKPHFVGSDTHKEVEEYIISELEKLGLKTETQEGYTTGDWGNLSKAKNIIAKIKGTENGKALVLMSHYDSSPHSSLGASDDAVGVGVILEGVRTFLADNKQPKNDIIILFTDAEELGLNGAQLFADKHQLKKDIGLILNFEARGSGGPSYMLIETNGGNKNMIESFAEANPQFPVANSLAYSIYKMLPNDTDLTVFRENANIDGFNFAFIDDHYDYHTVRDSFENVDRNTLRHQISYLIPLLNFYADYDLSKIKSEVDYIYFDVPVFNFVYYPFSWIIPMLAIAIALFLIIIIIGFKKAKLSVRGVLKGFAAFILSLALAGIIGYFSWTTLLKIYPQYQDILHGFTYNGHFYIAGFTALSFGICFFIYARFKKVETQNLIIAPIFFWIIICAAIATYLKGASFFIIPVFGALGALYMLLHQKNKKPQLLFLIILCIPAIWILAPLIHMFPVGLGLKVLVGSCILSVLLFGLLLPVFGLYPNKKSYAYLGFLIALLFLISAHFQAEFSKENPHPTSLVYILDADTNTAKWATYNNVLDLWTSQYVKTKDSVTDKNSNFSSKYGTGFTHIATAPIKNIPIPAIEIIKDTVIGNKREVTICITPHRNVNRLEITTDSTPLFGCKINGISLTDNYLKNRDSRLLTHYISNNDYSELNLVFKANDKPVLTFYEASNDLLEHPLFSIPPRPENAIPMPFVLNDAILIKKTIKL</sequence>
<gene>
    <name evidence="11" type="ORF">JM658_00565</name>
</gene>
<keyword evidence="7" id="KW-0325">Glycoprotein</keyword>
<proteinExistence type="inferred from homology"/>
<comment type="subcellular location">
    <subcellularLocation>
        <location evidence="2">Vacuole membrane</location>
        <topology evidence="2">Multi-pass membrane protein</topology>
    </subcellularLocation>
</comment>
<dbReference type="RefSeq" id="WP_236957282.1">
    <property type="nucleotide sequence ID" value="NZ_JAETXX010000001.1"/>
</dbReference>
<evidence type="ECO:0000256" key="6">
    <source>
        <dbReference type="ARBA" id="ARBA00022989"/>
    </source>
</evidence>
<evidence type="ECO:0000313" key="11">
    <source>
        <dbReference type="EMBL" id="MCF8713308.1"/>
    </source>
</evidence>
<feature type="transmembrane region" description="Helical" evidence="9">
    <location>
        <begin position="533"/>
        <end position="552"/>
    </location>
</feature>
<keyword evidence="12" id="KW-1185">Reference proteome</keyword>
<feature type="transmembrane region" description="Helical" evidence="9">
    <location>
        <begin position="476"/>
        <end position="497"/>
    </location>
</feature>
<dbReference type="EMBL" id="JAETXX010000001">
    <property type="protein sequence ID" value="MCF8713308.1"/>
    <property type="molecule type" value="Genomic_DNA"/>
</dbReference>
<feature type="transmembrane region" description="Helical" evidence="9">
    <location>
        <begin position="426"/>
        <end position="443"/>
    </location>
</feature>
<dbReference type="Gene3D" id="3.40.630.10">
    <property type="entry name" value="Zn peptidases"/>
    <property type="match status" value="1"/>
</dbReference>
<evidence type="ECO:0000256" key="9">
    <source>
        <dbReference type="SAM" id="Phobius"/>
    </source>
</evidence>
<evidence type="ECO:0000256" key="8">
    <source>
        <dbReference type="ARBA" id="ARBA00031512"/>
    </source>
</evidence>
<evidence type="ECO:0000259" key="10">
    <source>
        <dbReference type="Pfam" id="PF04389"/>
    </source>
</evidence>
<comment type="function">
    <text evidence="1">May be involved in vacuolar sorting and osmoregulation.</text>
</comment>
<feature type="transmembrane region" description="Helical" evidence="9">
    <location>
        <begin position="449"/>
        <end position="467"/>
    </location>
</feature>
<feature type="transmembrane region" description="Helical" evidence="9">
    <location>
        <begin position="317"/>
        <end position="342"/>
    </location>
</feature>
<evidence type="ECO:0000256" key="7">
    <source>
        <dbReference type="ARBA" id="ARBA00023180"/>
    </source>
</evidence>
<keyword evidence="5" id="KW-0926">Vacuole</keyword>
<dbReference type="InterPro" id="IPR007484">
    <property type="entry name" value="Peptidase_M28"/>
</dbReference>
<dbReference type="PANTHER" id="PTHR12147">
    <property type="entry name" value="METALLOPEPTIDASE M28 FAMILY MEMBER"/>
    <property type="match status" value="1"/>
</dbReference>
<feature type="domain" description="Peptidase M28" evidence="10">
    <location>
        <begin position="96"/>
        <end position="282"/>
    </location>
</feature>
<evidence type="ECO:0000256" key="5">
    <source>
        <dbReference type="ARBA" id="ARBA00022554"/>
    </source>
</evidence>
<evidence type="ECO:0000256" key="3">
    <source>
        <dbReference type="ARBA" id="ARBA00010918"/>
    </source>
</evidence>
<comment type="similarity">
    <text evidence="3">Belongs to the peptidase M28 family.</text>
</comment>
<protein>
    <recommendedName>
        <fullName evidence="4">Vacuolar membrane protease</fullName>
    </recommendedName>
    <alternativeName>
        <fullName evidence="8">FXNA-related family protease 1</fullName>
    </alternativeName>
</protein>
<evidence type="ECO:0000313" key="12">
    <source>
        <dbReference type="Proteomes" id="UP000829517"/>
    </source>
</evidence>
<dbReference type="Pfam" id="PF04389">
    <property type="entry name" value="Peptidase_M28"/>
    <property type="match status" value="1"/>
</dbReference>
<feature type="transmembrane region" description="Helical" evidence="9">
    <location>
        <begin position="399"/>
        <end position="419"/>
    </location>
</feature>
<evidence type="ECO:0000256" key="2">
    <source>
        <dbReference type="ARBA" id="ARBA00004128"/>
    </source>
</evidence>
<name>A0ABS9IYX6_9FLAO</name>
<comment type="caution">
    <text evidence="11">The sequence shown here is derived from an EMBL/GenBank/DDBJ whole genome shotgun (WGS) entry which is preliminary data.</text>
</comment>